<protein>
    <submittedName>
        <fullName evidence="3">Peptidase family M23</fullName>
    </submittedName>
</protein>
<dbReference type="PANTHER" id="PTHR21666">
    <property type="entry name" value="PEPTIDASE-RELATED"/>
    <property type="match status" value="1"/>
</dbReference>
<sequence length="205" mass="23072">MKIQRKIFLTICAISMTHSISYAQFNTVSMEKTFYKVEVATASENVDDDNRRGIVSTPETVITEHEARELTPVSIFRLPLDTLLVTSPYGYRIDPFTRKRKMHSGMDFRASSDKVYAMMPGKVLKVGYDKVSGNYITLQHGSITVSYCHLSQVLKNKNEFVTVGEVVGVTGNTGRSTGEHLHLTCKIKDKKVNPMIILDYISNLN</sequence>
<reference evidence="3 4" key="1">
    <citation type="submission" date="2016-10" db="EMBL/GenBank/DDBJ databases">
        <authorList>
            <person name="de Groot N.N."/>
        </authorList>
    </citation>
    <scope>NUCLEOTIDE SEQUENCE [LARGE SCALE GENOMIC DNA]</scope>
    <source>
        <strain evidence="3 4">NLAE-zl-G339</strain>
    </source>
</reference>
<dbReference type="InterPro" id="IPR016047">
    <property type="entry name" value="M23ase_b-sheet_dom"/>
</dbReference>
<dbReference type="GO" id="GO:0004222">
    <property type="term" value="F:metalloendopeptidase activity"/>
    <property type="evidence" value="ECO:0007669"/>
    <property type="project" value="TreeGrafter"/>
</dbReference>
<feature type="chain" id="PRO_5010234647" evidence="1">
    <location>
        <begin position="24"/>
        <end position="205"/>
    </location>
</feature>
<evidence type="ECO:0000313" key="3">
    <source>
        <dbReference type="EMBL" id="SEB07637.1"/>
    </source>
</evidence>
<feature type="domain" description="M23ase beta-sheet core" evidence="2">
    <location>
        <begin position="101"/>
        <end position="194"/>
    </location>
</feature>
<dbReference type="InterPro" id="IPR011055">
    <property type="entry name" value="Dup_hybrid_motif"/>
</dbReference>
<name>A0A1H4GDT2_9BACE</name>
<proteinExistence type="predicted"/>
<evidence type="ECO:0000259" key="2">
    <source>
        <dbReference type="Pfam" id="PF01551"/>
    </source>
</evidence>
<dbReference type="Proteomes" id="UP000183040">
    <property type="component" value="Unassembled WGS sequence"/>
</dbReference>
<dbReference type="SUPFAM" id="SSF51261">
    <property type="entry name" value="Duplicated hybrid motif"/>
    <property type="match status" value="1"/>
</dbReference>
<organism evidence="3 4">
    <name type="scientific">Bacteroides xylanisolvens</name>
    <dbReference type="NCBI Taxonomy" id="371601"/>
    <lineage>
        <taxon>Bacteria</taxon>
        <taxon>Pseudomonadati</taxon>
        <taxon>Bacteroidota</taxon>
        <taxon>Bacteroidia</taxon>
        <taxon>Bacteroidales</taxon>
        <taxon>Bacteroidaceae</taxon>
        <taxon>Bacteroides</taxon>
    </lineage>
</organism>
<gene>
    <name evidence="3" type="ORF">SAMN04487924_12851</name>
</gene>
<dbReference type="Pfam" id="PF01551">
    <property type="entry name" value="Peptidase_M23"/>
    <property type="match status" value="1"/>
</dbReference>
<accession>A0A1H4GDT2</accession>
<dbReference type="CDD" id="cd12797">
    <property type="entry name" value="M23_peptidase"/>
    <property type="match status" value="1"/>
</dbReference>
<dbReference type="Gene3D" id="2.70.70.10">
    <property type="entry name" value="Glucose Permease (Domain IIA)"/>
    <property type="match status" value="1"/>
</dbReference>
<dbReference type="EMBL" id="FNRP01000028">
    <property type="protein sequence ID" value="SEB07637.1"/>
    <property type="molecule type" value="Genomic_DNA"/>
</dbReference>
<dbReference type="PANTHER" id="PTHR21666:SF270">
    <property type="entry name" value="MUREIN HYDROLASE ACTIVATOR ENVC"/>
    <property type="match status" value="1"/>
</dbReference>
<dbReference type="InterPro" id="IPR050570">
    <property type="entry name" value="Cell_wall_metabolism_enzyme"/>
</dbReference>
<keyword evidence="1" id="KW-0732">Signal</keyword>
<evidence type="ECO:0000313" key="4">
    <source>
        <dbReference type="Proteomes" id="UP000183040"/>
    </source>
</evidence>
<evidence type="ECO:0000256" key="1">
    <source>
        <dbReference type="SAM" id="SignalP"/>
    </source>
</evidence>
<feature type="signal peptide" evidence="1">
    <location>
        <begin position="1"/>
        <end position="23"/>
    </location>
</feature>
<dbReference type="AlphaFoldDB" id="A0A1H4GDT2"/>